<gene>
    <name evidence="7" type="ORF">Anapl_05190</name>
</gene>
<evidence type="ECO:0000256" key="2">
    <source>
        <dbReference type="ARBA" id="ARBA00022490"/>
    </source>
</evidence>
<reference evidence="8" key="1">
    <citation type="journal article" date="2013" name="Nat. Genet.">
        <title>The duck genome and transcriptome provide insight into an avian influenza virus reservoir species.</title>
        <authorList>
            <person name="Huang Y."/>
            <person name="Li Y."/>
            <person name="Burt D.W."/>
            <person name="Chen H."/>
            <person name="Zhang Y."/>
            <person name="Qian W."/>
            <person name="Kim H."/>
            <person name="Gan S."/>
            <person name="Zhao Y."/>
            <person name="Li J."/>
            <person name="Yi K."/>
            <person name="Feng H."/>
            <person name="Zhu P."/>
            <person name="Li B."/>
            <person name="Liu Q."/>
            <person name="Fairley S."/>
            <person name="Magor K.E."/>
            <person name="Du Z."/>
            <person name="Hu X."/>
            <person name="Goodman L."/>
            <person name="Tafer H."/>
            <person name="Vignal A."/>
            <person name="Lee T."/>
            <person name="Kim K.W."/>
            <person name="Sheng Z."/>
            <person name="An Y."/>
            <person name="Searle S."/>
            <person name="Herrero J."/>
            <person name="Groenen M.A."/>
            <person name="Crooijmans R.P."/>
            <person name="Faraut T."/>
            <person name="Cai Q."/>
            <person name="Webster R.G."/>
            <person name="Aldridge J.R."/>
            <person name="Warren W.C."/>
            <person name="Bartschat S."/>
            <person name="Kehr S."/>
            <person name="Marz M."/>
            <person name="Stadler P.F."/>
            <person name="Smith J."/>
            <person name="Kraus R.H."/>
            <person name="Zhao Y."/>
            <person name="Ren L."/>
            <person name="Fei J."/>
            <person name="Morisson M."/>
            <person name="Kaiser P."/>
            <person name="Griffin D.K."/>
            <person name="Rao M."/>
            <person name="Pitel F."/>
            <person name="Wang J."/>
            <person name="Li N."/>
        </authorList>
    </citation>
    <scope>NUCLEOTIDE SEQUENCE [LARGE SCALE GENOMIC DNA]</scope>
</reference>
<evidence type="ECO:0000256" key="6">
    <source>
        <dbReference type="SAM" id="MobiDB-lite"/>
    </source>
</evidence>
<evidence type="ECO:0000313" key="7">
    <source>
        <dbReference type="EMBL" id="EOB02508.1"/>
    </source>
</evidence>
<dbReference type="GO" id="GO:0097060">
    <property type="term" value="C:synaptic membrane"/>
    <property type="evidence" value="ECO:0007669"/>
    <property type="project" value="TreeGrafter"/>
</dbReference>
<feature type="coiled-coil region" evidence="5">
    <location>
        <begin position="115"/>
        <end position="348"/>
    </location>
</feature>
<feature type="compositionally biased region" description="Low complexity" evidence="6">
    <location>
        <begin position="953"/>
        <end position="964"/>
    </location>
</feature>
<protein>
    <submittedName>
        <fullName evidence="7">A-kinase anchor protein 9</fullName>
    </submittedName>
</protein>
<dbReference type="InterPro" id="IPR028745">
    <property type="entry name" value="AKAP9/Pericentrin"/>
</dbReference>
<feature type="coiled-coil region" evidence="5">
    <location>
        <begin position="849"/>
        <end position="911"/>
    </location>
</feature>
<feature type="compositionally biased region" description="Polar residues" evidence="6">
    <location>
        <begin position="939"/>
        <end position="952"/>
    </location>
</feature>
<sequence length="1241" mass="144493">MLPFSRNELEMQNTMLAQFRQRKAQTDGQNASKKQKKKRKTASIKDEESIQDGIDIDRSRGDETSTCSSRRGAAATAEFAVMRTLHSGEIITHSQTYTTELQEFEAAIKKRDDIITQLTTNLQQARKEKDETMREFLELTEQSQKLQIQFQHASEALRNTSHSCTAADLLQAKQQILSHQQQLEEQECLLKNYQKKNEEFQVQIAHLHDKIKTYEMEKHKSEGEDVSRLQEKEALVEELEAKLGEEEKKSFQLKEKLSDVSKLHEELKEQISLKNQEISNMRVELTTYKQKERQCSDEIKQLMGTVEELQKRCYKDSQTEADIVQRMELETQRRLAQLQAELDEMHGQQIVQMKQELIKQHAMEIEQRLSQQKVELEKTSSLCLNDNVNKDQMHLMNIKINELNVKLQDADNEREKIKQELSQQMEVISAEKSLQQTKIDDLFQELNFSREQVQRAKQTIMDMECRLNEAEKYQFVIEDLKTQLASASEFRKELELKHDAEVTNYKIKLEMLEREKDAVLDRMAESQEAELERLRTKLLFSHEEELTRLKEDLQKEHMVNMESLKDNLNMHHKQQLDGIQKEMSQKIEVMQLEKDNLITKQNQLILEISKLKDLQQSIVNSKSEEMTLQIHELQKEIEVLRQEEKEKGTLEQEIQELQLKTELMQKQMRETEDSLQNKCSELETQNSLLQGENKTLEEKLKNMLVISEANNIVSDSISSKSENVDVEKRIEKLIAENEQLKKQNSQLQEDTERQKSAFLSTEKELEANYKKLQKECASLLKAKTELEENKTKQEAEYKVKLKALSEELQHLQSNKPLVFKTRTAGFEGSKEKVSRVDTLEAGEVVEKDATELMEKLEVTQREKLELSLRLSDLSEQLKSKHSEICCLNEKVKSLKDEKEQVLAKCKELEVRISHAQRGSISSTRPKTKCFKGKAVKTATPASENRSKTSGPSNEVNEGINVGENLGSGKDGSHQVTKGKEIQQMLKPEQPPLVEHLHEMPDRLHDETSLISSENTQSENNNLQQQVNTLKSEQTDLQLQMEAQRICLSLVYSAHVDQVREYLKAEKESALCSLKEELVHSHLQEMNDLKKMHQLELQALKIQQADDEVTSTQKLIEKLNEAVTVECSRLTQDLCDNWNEQSSTGIESDHREQDIFHRPADEKEKQNVELPRHRDPKIHEYCSKEMENMKTQLEEQHTQEVEYLRSYFQQQLKESEERYTTEIVHLQDKLRSAGVSSDYTRY</sequence>
<feature type="coiled-coil region" evidence="5">
    <location>
        <begin position="1012"/>
        <end position="1039"/>
    </location>
</feature>
<feature type="compositionally biased region" description="Basic residues" evidence="6">
    <location>
        <begin position="925"/>
        <end position="934"/>
    </location>
</feature>
<dbReference type="AlphaFoldDB" id="R0LQ26"/>
<name>R0LQ26_ANAPL</name>
<dbReference type="PANTHER" id="PTHR44981">
    <property type="entry name" value="PERICENTRIN-LIKE PROTEIN, ISOFORM F"/>
    <property type="match status" value="1"/>
</dbReference>
<feature type="coiled-coil region" evidence="5">
    <location>
        <begin position="393"/>
        <end position="544"/>
    </location>
</feature>
<feature type="region of interest" description="Disordered" evidence="6">
    <location>
        <begin position="20"/>
        <end position="73"/>
    </location>
</feature>
<keyword evidence="7" id="KW-0808">Transferase</keyword>
<keyword evidence="2" id="KW-0963">Cytoplasm</keyword>
<organism evidence="7 8">
    <name type="scientific">Anas platyrhynchos</name>
    <name type="common">Mallard</name>
    <name type="synonym">Anas boschas</name>
    <dbReference type="NCBI Taxonomy" id="8839"/>
    <lineage>
        <taxon>Eukaryota</taxon>
        <taxon>Metazoa</taxon>
        <taxon>Chordata</taxon>
        <taxon>Craniata</taxon>
        <taxon>Vertebrata</taxon>
        <taxon>Euteleostomi</taxon>
        <taxon>Archelosauria</taxon>
        <taxon>Archosauria</taxon>
        <taxon>Dinosauria</taxon>
        <taxon>Saurischia</taxon>
        <taxon>Theropoda</taxon>
        <taxon>Coelurosauria</taxon>
        <taxon>Aves</taxon>
        <taxon>Neognathae</taxon>
        <taxon>Galloanserae</taxon>
        <taxon>Anseriformes</taxon>
        <taxon>Anatidae</taxon>
        <taxon>Anatinae</taxon>
        <taxon>Anas</taxon>
    </lineage>
</organism>
<dbReference type="GO" id="GO:0005795">
    <property type="term" value="C:Golgi stack"/>
    <property type="evidence" value="ECO:0007669"/>
    <property type="project" value="TreeGrafter"/>
</dbReference>
<dbReference type="GO" id="GO:1903358">
    <property type="term" value="P:regulation of Golgi organization"/>
    <property type="evidence" value="ECO:0007669"/>
    <property type="project" value="TreeGrafter"/>
</dbReference>
<dbReference type="Proteomes" id="UP000296049">
    <property type="component" value="Unassembled WGS sequence"/>
</dbReference>
<dbReference type="GO" id="GO:0015459">
    <property type="term" value="F:potassium channel regulator activity"/>
    <property type="evidence" value="ECO:0007669"/>
    <property type="project" value="TreeGrafter"/>
</dbReference>
<accession>R0LQ26</accession>
<keyword evidence="8" id="KW-1185">Reference proteome</keyword>
<dbReference type="GO" id="GO:0007165">
    <property type="term" value="P:signal transduction"/>
    <property type="evidence" value="ECO:0007669"/>
    <property type="project" value="InterPro"/>
</dbReference>
<feature type="region of interest" description="Disordered" evidence="6">
    <location>
        <begin position="916"/>
        <end position="974"/>
    </location>
</feature>
<feature type="compositionally biased region" description="Basic residues" evidence="6">
    <location>
        <begin position="33"/>
        <end position="42"/>
    </location>
</feature>
<dbReference type="GO" id="GO:0005813">
    <property type="term" value="C:centrosome"/>
    <property type="evidence" value="ECO:0007669"/>
    <property type="project" value="UniProtKB-SubCell"/>
</dbReference>
<dbReference type="GO" id="GO:0051661">
    <property type="term" value="P:maintenance of centrosome location"/>
    <property type="evidence" value="ECO:0007669"/>
    <property type="project" value="TreeGrafter"/>
</dbReference>
<dbReference type="GO" id="GO:0034237">
    <property type="term" value="F:protein kinase A regulatory subunit binding"/>
    <property type="evidence" value="ECO:0007669"/>
    <property type="project" value="TreeGrafter"/>
</dbReference>
<evidence type="ECO:0000256" key="5">
    <source>
        <dbReference type="SAM" id="Coils"/>
    </source>
</evidence>
<dbReference type="EMBL" id="KB742957">
    <property type="protein sequence ID" value="EOB02508.1"/>
    <property type="molecule type" value="Genomic_DNA"/>
</dbReference>
<evidence type="ECO:0000256" key="4">
    <source>
        <dbReference type="ARBA" id="ARBA00023212"/>
    </source>
</evidence>
<proteinExistence type="predicted"/>
<keyword evidence="7" id="KW-0418">Kinase</keyword>
<feature type="coiled-coil region" evidence="5">
    <location>
        <begin position="1082"/>
        <end position="1121"/>
    </location>
</feature>
<dbReference type="GO" id="GO:0060307">
    <property type="term" value="P:regulation of ventricular cardiac muscle cell membrane repolarization"/>
    <property type="evidence" value="ECO:0007669"/>
    <property type="project" value="TreeGrafter"/>
</dbReference>
<keyword evidence="3 5" id="KW-0175">Coiled coil</keyword>
<comment type="subcellular location">
    <subcellularLocation>
        <location evidence="1">Cytoplasm</location>
        <location evidence="1">Cytoskeleton</location>
        <location evidence="1">Microtubule organizing center</location>
        <location evidence="1">Centrosome</location>
    </subcellularLocation>
</comment>
<keyword evidence="4" id="KW-0206">Cytoskeleton</keyword>
<dbReference type="GO" id="GO:0016301">
    <property type="term" value="F:kinase activity"/>
    <property type="evidence" value="ECO:0007669"/>
    <property type="project" value="UniProtKB-KW"/>
</dbReference>
<feature type="coiled-coil region" evidence="5">
    <location>
        <begin position="623"/>
        <end position="699"/>
    </location>
</feature>
<evidence type="ECO:0000256" key="1">
    <source>
        <dbReference type="ARBA" id="ARBA00004300"/>
    </source>
</evidence>
<feature type="coiled-coil region" evidence="5">
    <location>
        <begin position="723"/>
        <end position="814"/>
    </location>
</feature>
<evidence type="ECO:0000256" key="3">
    <source>
        <dbReference type="ARBA" id="ARBA00023054"/>
    </source>
</evidence>
<dbReference type="PANTHER" id="PTHR44981:SF1">
    <property type="entry name" value="A-KINASE ANCHOR PROTEIN 9"/>
    <property type="match status" value="1"/>
</dbReference>
<dbReference type="GO" id="GO:0060090">
    <property type="term" value="F:molecular adaptor activity"/>
    <property type="evidence" value="ECO:0007669"/>
    <property type="project" value="InterPro"/>
</dbReference>
<evidence type="ECO:0000313" key="8">
    <source>
        <dbReference type="Proteomes" id="UP000296049"/>
    </source>
</evidence>
<dbReference type="GO" id="GO:0005801">
    <property type="term" value="C:cis-Golgi network"/>
    <property type="evidence" value="ECO:0007669"/>
    <property type="project" value="TreeGrafter"/>
</dbReference>